<dbReference type="Proteomes" id="UP000002350">
    <property type="component" value="Chromosome"/>
</dbReference>
<accession>D4ZBV1</accession>
<evidence type="ECO:0000313" key="1">
    <source>
        <dbReference type="EMBL" id="BAJ03496.1"/>
    </source>
</evidence>
<reference evidence="2" key="1">
    <citation type="journal article" date="2010" name="Mol. Biosyst.">
        <title>Complete genome sequence and comparative analysis of Shewanella violacea, a psychrophilic and piezophilic bacterium from deep sea floor sediments.</title>
        <authorList>
            <person name="Aono E."/>
            <person name="Baba T."/>
            <person name="Ara T."/>
            <person name="Nishi T."/>
            <person name="Nakamichi T."/>
            <person name="Inamoto E."/>
            <person name="Toyonaga H."/>
            <person name="Hasegawa M."/>
            <person name="Takai Y."/>
            <person name="Okumura Y."/>
            <person name="Baba M."/>
            <person name="Tomita M."/>
            <person name="Kato C."/>
            <person name="Oshima T."/>
            <person name="Nakasone K."/>
            <person name="Mori H."/>
        </authorList>
    </citation>
    <scope>NUCLEOTIDE SEQUENCE [LARGE SCALE GENOMIC DNA]</scope>
    <source>
        <strain evidence="2">JCM 10179 / CIP 106290 / LMG 19151 / DSS12</strain>
    </source>
</reference>
<protein>
    <submittedName>
        <fullName evidence="1">Uncharacterized protein</fullName>
    </submittedName>
</protein>
<dbReference type="HOGENOM" id="CLU_3383776_0_0_6"/>
<proteinExistence type="predicted"/>
<organism evidence="1 2">
    <name type="scientific">Shewanella violacea (strain JCM 10179 / CIP 106290 / LMG 19151 / DSS12)</name>
    <dbReference type="NCBI Taxonomy" id="637905"/>
    <lineage>
        <taxon>Bacteria</taxon>
        <taxon>Pseudomonadati</taxon>
        <taxon>Pseudomonadota</taxon>
        <taxon>Gammaproteobacteria</taxon>
        <taxon>Alteromonadales</taxon>
        <taxon>Shewanellaceae</taxon>
        <taxon>Shewanella</taxon>
    </lineage>
</organism>
<dbReference type="KEGG" id="svo:SVI_3525"/>
<dbReference type="AlphaFoldDB" id="D4ZBV1"/>
<sequence length="33" mass="3773">MLCNLAEQAMLFLKCMPIEPLLAAMCLIKEQFD</sequence>
<name>D4ZBV1_SHEVD</name>
<dbReference type="EMBL" id="AP011177">
    <property type="protein sequence ID" value="BAJ03496.1"/>
    <property type="molecule type" value="Genomic_DNA"/>
</dbReference>
<evidence type="ECO:0000313" key="2">
    <source>
        <dbReference type="Proteomes" id="UP000002350"/>
    </source>
</evidence>
<gene>
    <name evidence="1" type="ordered locus">SVI_3525</name>
</gene>
<keyword evidence="2" id="KW-1185">Reference proteome</keyword>